<evidence type="ECO:0000313" key="3">
    <source>
        <dbReference type="Proteomes" id="UP001225316"/>
    </source>
</evidence>
<dbReference type="InterPro" id="IPR027417">
    <property type="entry name" value="P-loop_NTPase"/>
</dbReference>
<dbReference type="GO" id="GO:0005524">
    <property type="term" value="F:ATP binding"/>
    <property type="evidence" value="ECO:0007669"/>
    <property type="project" value="UniProtKB-KW"/>
</dbReference>
<feature type="domain" description="ATPase AAA-type core" evidence="1">
    <location>
        <begin position="46"/>
        <end position="350"/>
    </location>
</feature>
<gene>
    <name evidence="2" type="ORF">QEH52_12170</name>
</gene>
<dbReference type="PANTHER" id="PTHR40396">
    <property type="entry name" value="ATPASE-LIKE PROTEIN"/>
    <property type="match status" value="1"/>
</dbReference>
<proteinExistence type="predicted"/>
<keyword evidence="2" id="KW-0067">ATP-binding</keyword>
<dbReference type="PANTHER" id="PTHR40396:SF1">
    <property type="entry name" value="ATPASE AAA-TYPE CORE DOMAIN-CONTAINING PROTEIN"/>
    <property type="match status" value="1"/>
</dbReference>
<comment type="caution">
    <text evidence="2">The sequence shown here is derived from an EMBL/GenBank/DDBJ whole genome shotgun (WGS) entry which is preliminary data.</text>
</comment>
<dbReference type="InterPro" id="IPR003959">
    <property type="entry name" value="ATPase_AAA_core"/>
</dbReference>
<protein>
    <submittedName>
        <fullName evidence="2">ATP-binding protein</fullName>
    </submittedName>
</protein>
<dbReference type="SUPFAM" id="SSF52540">
    <property type="entry name" value="P-loop containing nucleoside triphosphate hydrolases"/>
    <property type="match status" value="1"/>
</dbReference>
<evidence type="ECO:0000259" key="1">
    <source>
        <dbReference type="Pfam" id="PF13304"/>
    </source>
</evidence>
<dbReference type="Gene3D" id="3.40.50.300">
    <property type="entry name" value="P-loop containing nucleotide triphosphate hydrolases"/>
    <property type="match status" value="1"/>
</dbReference>
<keyword evidence="3" id="KW-1185">Reference proteome</keyword>
<accession>A0ABU1AVU7</accession>
<organism evidence="2 3">
    <name type="scientific">Thalassobacterium maritimum</name>
    <dbReference type="NCBI Taxonomy" id="3041265"/>
    <lineage>
        <taxon>Bacteria</taxon>
        <taxon>Pseudomonadati</taxon>
        <taxon>Verrucomicrobiota</taxon>
        <taxon>Opitutia</taxon>
        <taxon>Puniceicoccales</taxon>
        <taxon>Coraliomargaritaceae</taxon>
        <taxon>Thalassobacterium</taxon>
    </lineage>
</organism>
<dbReference type="Pfam" id="PF13304">
    <property type="entry name" value="AAA_21"/>
    <property type="match status" value="1"/>
</dbReference>
<dbReference type="EMBL" id="JARXHW010000027">
    <property type="protein sequence ID" value="MDQ8208270.1"/>
    <property type="molecule type" value="Genomic_DNA"/>
</dbReference>
<dbReference type="Proteomes" id="UP001225316">
    <property type="component" value="Unassembled WGS sequence"/>
</dbReference>
<evidence type="ECO:0000313" key="2">
    <source>
        <dbReference type="EMBL" id="MDQ8208270.1"/>
    </source>
</evidence>
<sequence>MIHSLAIQNFSSFHEPTLVEFTAGIKAGDRDIFLESTQPGVSVNSVTGIFGPNASGKTNLLKAIAFLRYFIVDSASEKPDAKIAVEAFHFVEGAAERHEPILFRLEFEYETKLYRYEVEFDHQRVQFEALYRKDQRFRYLFERSWNMVECDYDLKAQDIGPTKQIAQRENASFIASAVLQEHAFAKYISGYFKTCYVNVHILGRMTTHDPEFMNVLDASDYFSEHQDYLADAIKHIAHADTGISSIDLDPIKRMDPQGKEQEVLFPMARHTVAGVDYKRPLLAESRGTQALFVLLRYILPVLETGGVAVIDEFETGLHSHVVKYVVELFYSKTTNPKAAQLIANFHTDYLLQSTLEKYQIVFTEKNPATQSTEAWRLDKVKGAARNTNNHYAKYHAGAYGGIPNL</sequence>
<keyword evidence="2" id="KW-0547">Nucleotide-binding</keyword>
<name>A0ABU1AVU7_9BACT</name>
<reference evidence="2 3" key="1">
    <citation type="submission" date="2023-04" db="EMBL/GenBank/DDBJ databases">
        <title>A novel bacteria isolated from coastal sediment.</title>
        <authorList>
            <person name="Liu X.-J."/>
            <person name="Du Z.-J."/>
        </authorList>
    </citation>
    <scope>NUCLEOTIDE SEQUENCE [LARGE SCALE GENOMIC DNA]</scope>
    <source>
        <strain evidence="2 3">SDUM461003</strain>
    </source>
</reference>
<dbReference type="RefSeq" id="WP_308950781.1">
    <property type="nucleotide sequence ID" value="NZ_JARXHW010000027.1"/>
</dbReference>